<feature type="compositionally biased region" description="Acidic residues" evidence="1">
    <location>
        <begin position="16"/>
        <end position="33"/>
    </location>
</feature>
<feature type="region of interest" description="Disordered" evidence="1">
    <location>
        <begin position="613"/>
        <end position="632"/>
    </location>
</feature>
<feature type="region of interest" description="Disordered" evidence="1">
    <location>
        <begin position="522"/>
        <end position="556"/>
    </location>
</feature>
<feature type="compositionally biased region" description="Basic and acidic residues" evidence="1">
    <location>
        <begin position="679"/>
        <end position="689"/>
    </location>
</feature>
<feature type="compositionally biased region" description="Low complexity" evidence="1">
    <location>
        <begin position="249"/>
        <end position="259"/>
    </location>
</feature>
<feature type="compositionally biased region" description="Acidic residues" evidence="1">
    <location>
        <begin position="55"/>
        <end position="76"/>
    </location>
</feature>
<feature type="region of interest" description="Disordered" evidence="1">
    <location>
        <begin position="1"/>
        <end position="152"/>
    </location>
</feature>
<feature type="region of interest" description="Disordered" evidence="1">
    <location>
        <begin position="651"/>
        <end position="689"/>
    </location>
</feature>
<feature type="compositionally biased region" description="Basic and acidic residues" evidence="1">
    <location>
        <begin position="656"/>
        <end position="671"/>
    </location>
</feature>
<evidence type="ECO:0000256" key="1">
    <source>
        <dbReference type="SAM" id="MobiDB-lite"/>
    </source>
</evidence>
<evidence type="ECO:0000313" key="2">
    <source>
        <dbReference type="EMBL" id="PIM01975.1"/>
    </source>
</evidence>
<dbReference type="Proteomes" id="UP000236343">
    <property type="component" value="Unassembled WGS sequence"/>
</dbReference>
<reference evidence="2 3" key="1">
    <citation type="journal article" date="2016" name="Nat. Commun.">
        <title>Local admixture of amplified and diversified secreted pathogenesis determinants shapes mosaic Toxoplasma gondii genomes.</title>
        <authorList>
            <person name="Lorenzi H."/>
            <person name="Khan A."/>
            <person name="Behnke M.S."/>
            <person name="Namasivayam S."/>
            <person name="Swapna L.S."/>
            <person name="Hadjithomas M."/>
            <person name="Karamycheva S."/>
            <person name="Pinney D."/>
            <person name="Brunk B.P."/>
            <person name="Ajioka J.W."/>
            <person name="Ajzenberg D."/>
            <person name="Boothroyd J.C."/>
            <person name="Boyle J.P."/>
            <person name="Darde M.L."/>
            <person name="Diaz-Miranda M.A."/>
            <person name="Dubey J.P."/>
            <person name="Fritz H.M."/>
            <person name="Gennari S.M."/>
            <person name="Gregory B.D."/>
            <person name="Kim K."/>
            <person name="Saeij J.P."/>
            <person name="Su C."/>
            <person name="White M.W."/>
            <person name="Zhu X.Q."/>
            <person name="Howe D.K."/>
            <person name="Rosenthal B.M."/>
            <person name="Grigg M.E."/>
            <person name="Parkinson J."/>
            <person name="Liu L."/>
            <person name="Kissinger J.C."/>
            <person name="Roos D.S."/>
            <person name="Sibley L.D."/>
        </authorList>
    </citation>
    <scope>NUCLEOTIDE SEQUENCE [LARGE SCALE GENOMIC DNA]</scope>
    <source>
        <strain evidence="2 3">COUG</strain>
    </source>
</reference>
<feature type="region of interest" description="Disordered" evidence="1">
    <location>
        <begin position="413"/>
        <end position="455"/>
    </location>
</feature>
<feature type="region of interest" description="Disordered" evidence="1">
    <location>
        <begin position="341"/>
        <end position="361"/>
    </location>
</feature>
<feature type="compositionally biased region" description="Basic and acidic residues" evidence="1">
    <location>
        <begin position="522"/>
        <end position="537"/>
    </location>
</feature>
<dbReference type="AlphaFoldDB" id="A0A2G8Y3W7"/>
<feature type="compositionally biased region" description="Acidic residues" evidence="1">
    <location>
        <begin position="86"/>
        <end position="145"/>
    </location>
</feature>
<proteinExistence type="predicted"/>
<name>A0A2G8Y3W7_TOXGO</name>
<sequence>MQPEGETEIRRGNATGEEEGEEEEDEGESEDDERGEREGEGESEDDERGEREGEGESEDDERGEREDEGESEDDEGGRDQERGKEEEQDEEGGDVEEGGEGADEEDERDGEDEEEEECEAGEEEGREDEERETGESSEGEEEIVDVDPLGSLTTGVSSLGVMAVLHHYAHYYFLFEEEASLALQTGREAENESSLSARRASPCFSPRVFSAGVSGLREEAGSSGQNSDKDEEEGLPRLLRDSSRRDSSGRSPVVGSSDVGWSAEPPSGLRPPRSAALAPAADPEKNRAFRQRECLLGRLVVAAQQRLASAWSLVGPTAILHCSAFLRFYRASRQRKSLGEAFQGAADAEKTKSRESRSDDAAKRLCNFDRSLADWRRTQTPSATAQTPQTGAFSVKSASSLGASHASSPSVGCSAVPAAGSASPPGSSGSSSDELSPSASRPLSSLSSSTSSLPPCSPWLRELRLRTVAAIAAALGRVNSVLSSALQKRNVSLFRLAVLLLASGAAEDPELQLGEAEQETRLVRSTRETETPWRSRSEWGSACASAASPDDWGDTSVGDACGGKTVEKGEAERCAVEFVDSSEEEEVAAETPYCMYTGGSGWSREAFCMRFDSDSEEDEGGEDGSSRATERPLRADRVLSVLQFLTRVPPSCCDLPPRREEEERPAPRSEEREEAEEGAEGRMPDEGELRRMQMRLSGKRAREAEVEVRETGLLKDLRHTLGERLKKKRRRRARGRQGKRAVETAVEAEPAVFGREKEDEEEECRSSYAGDGEERELSATEATTPASVDSVVFFDLHLAQ</sequence>
<feature type="compositionally biased region" description="Low complexity" evidence="1">
    <location>
        <begin position="270"/>
        <end position="281"/>
    </location>
</feature>
<accession>A0A2G8Y3W7</accession>
<feature type="region of interest" description="Disordered" evidence="1">
    <location>
        <begin position="724"/>
        <end position="784"/>
    </location>
</feature>
<organism evidence="2 3">
    <name type="scientific">Toxoplasma gondii COUG</name>
    <dbReference type="NCBI Taxonomy" id="1074873"/>
    <lineage>
        <taxon>Eukaryota</taxon>
        <taxon>Sar</taxon>
        <taxon>Alveolata</taxon>
        <taxon>Apicomplexa</taxon>
        <taxon>Conoidasida</taxon>
        <taxon>Coccidia</taxon>
        <taxon>Eucoccidiorida</taxon>
        <taxon>Eimeriorina</taxon>
        <taxon>Sarcocystidae</taxon>
        <taxon>Toxoplasma</taxon>
    </lineage>
</organism>
<dbReference type="EMBL" id="AGQR02001350">
    <property type="protein sequence ID" value="PIM01975.1"/>
    <property type="molecule type" value="Genomic_DNA"/>
</dbReference>
<comment type="caution">
    <text evidence="2">The sequence shown here is derived from an EMBL/GenBank/DDBJ whole genome shotgun (WGS) entry which is preliminary data.</text>
</comment>
<evidence type="ECO:0000313" key="3">
    <source>
        <dbReference type="Proteomes" id="UP000236343"/>
    </source>
</evidence>
<protein>
    <submittedName>
        <fullName evidence="2">Las1 family protein</fullName>
    </submittedName>
</protein>
<feature type="compositionally biased region" description="Low complexity" evidence="1">
    <location>
        <begin position="743"/>
        <end position="752"/>
    </location>
</feature>
<feature type="region of interest" description="Disordered" evidence="1">
    <location>
        <begin position="216"/>
        <end position="284"/>
    </location>
</feature>
<feature type="compositionally biased region" description="Basic residues" evidence="1">
    <location>
        <begin position="725"/>
        <end position="739"/>
    </location>
</feature>
<feature type="compositionally biased region" description="Basic and acidic residues" evidence="1">
    <location>
        <begin position="234"/>
        <end position="248"/>
    </location>
</feature>
<feature type="compositionally biased region" description="Basic and acidic residues" evidence="1">
    <location>
        <begin position="347"/>
        <end position="361"/>
    </location>
</feature>
<dbReference type="VEuPathDB" id="ToxoDB:TGCOUG_265820B"/>
<gene>
    <name evidence="2" type="ORF">TGCOUG_265820B</name>
</gene>